<dbReference type="PANTHER" id="PTHR11709:SF9">
    <property type="entry name" value="LACCASE-7"/>
    <property type="match status" value="1"/>
</dbReference>
<evidence type="ECO:0000256" key="2">
    <source>
        <dbReference type="SAM" id="SignalP"/>
    </source>
</evidence>
<feature type="chain" id="PRO_5015103497" evidence="2">
    <location>
        <begin position="25"/>
        <end position="83"/>
    </location>
</feature>
<protein>
    <submittedName>
        <fullName evidence="4">Copper-resistance protein</fullName>
    </submittedName>
</protein>
<sequence length="83" mass="8793">MAKSLSALFLACGLALLAFSMASAAVVEHSLYIQNLTVNHLCGEQVVTSANGSLPGPTISVHEGDTLVVHVFNQSPYNISIHW</sequence>
<organism evidence="4 5">
    <name type="scientific">Parasponia andersonii</name>
    <name type="common">Sponia andersonii</name>
    <dbReference type="NCBI Taxonomy" id="3476"/>
    <lineage>
        <taxon>Eukaryota</taxon>
        <taxon>Viridiplantae</taxon>
        <taxon>Streptophyta</taxon>
        <taxon>Embryophyta</taxon>
        <taxon>Tracheophyta</taxon>
        <taxon>Spermatophyta</taxon>
        <taxon>Magnoliopsida</taxon>
        <taxon>eudicotyledons</taxon>
        <taxon>Gunneridae</taxon>
        <taxon>Pentapetalae</taxon>
        <taxon>rosids</taxon>
        <taxon>fabids</taxon>
        <taxon>Rosales</taxon>
        <taxon>Cannabaceae</taxon>
        <taxon>Parasponia</taxon>
    </lineage>
</organism>
<comment type="similarity">
    <text evidence="1">Belongs to the multicopper oxidase family.</text>
</comment>
<keyword evidence="2" id="KW-0732">Signal</keyword>
<dbReference type="InterPro" id="IPR011707">
    <property type="entry name" value="Cu-oxidase-like_N"/>
</dbReference>
<gene>
    <name evidence="4" type="ORF">PanWU01x14_323090</name>
</gene>
<accession>A0A2P5AKP7</accession>
<dbReference type="GO" id="GO:0016491">
    <property type="term" value="F:oxidoreductase activity"/>
    <property type="evidence" value="ECO:0007669"/>
    <property type="project" value="TreeGrafter"/>
</dbReference>
<feature type="domain" description="Plastocyanin-like" evidence="3">
    <location>
        <begin position="33"/>
        <end position="83"/>
    </location>
</feature>
<comment type="caution">
    <text evidence="4">The sequence shown here is derived from an EMBL/GenBank/DDBJ whole genome shotgun (WGS) entry which is preliminary data.</text>
</comment>
<reference evidence="5" key="1">
    <citation type="submission" date="2016-06" db="EMBL/GenBank/DDBJ databases">
        <title>Parallel loss of symbiosis genes in relatives of nitrogen-fixing non-legume Parasponia.</title>
        <authorList>
            <person name="Van Velzen R."/>
            <person name="Holmer R."/>
            <person name="Bu F."/>
            <person name="Rutten L."/>
            <person name="Van Zeijl A."/>
            <person name="Liu W."/>
            <person name="Santuari L."/>
            <person name="Cao Q."/>
            <person name="Sharma T."/>
            <person name="Shen D."/>
            <person name="Roswanjaya Y."/>
            <person name="Wardhani T."/>
            <person name="Kalhor M.S."/>
            <person name="Jansen J."/>
            <person name="Van den Hoogen J."/>
            <person name="Gungor B."/>
            <person name="Hartog M."/>
            <person name="Hontelez J."/>
            <person name="Verver J."/>
            <person name="Yang W.-C."/>
            <person name="Schijlen E."/>
            <person name="Repin R."/>
            <person name="Schilthuizen M."/>
            <person name="Schranz E."/>
            <person name="Heidstra R."/>
            <person name="Miyata K."/>
            <person name="Fedorova E."/>
            <person name="Kohlen W."/>
            <person name="Bisseling T."/>
            <person name="Smit S."/>
            <person name="Geurts R."/>
        </authorList>
    </citation>
    <scope>NUCLEOTIDE SEQUENCE [LARGE SCALE GENOMIC DNA]</scope>
    <source>
        <strain evidence="5">cv. WU1-14</strain>
    </source>
</reference>
<keyword evidence="5" id="KW-1185">Reference proteome</keyword>
<dbReference type="Gene3D" id="2.60.40.420">
    <property type="entry name" value="Cupredoxins - blue copper proteins"/>
    <property type="match status" value="1"/>
</dbReference>
<name>A0A2P5AKP7_PARAD</name>
<evidence type="ECO:0000256" key="1">
    <source>
        <dbReference type="ARBA" id="ARBA00010609"/>
    </source>
</evidence>
<dbReference type="OrthoDB" id="2121828at2759"/>
<evidence type="ECO:0000259" key="3">
    <source>
        <dbReference type="Pfam" id="PF07732"/>
    </source>
</evidence>
<dbReference type="SUPFAM" id="SSF49503">
    <property type="entry name" value="Cupredoxins"/>
    <property type="match status" value="1"/>
</dbReference>
<dbReference type="AlphaFoldDB" id="A0A2P5AKP7"/>
<evidence type="ECO:0000313" key="5">
    <source>
        <dbReference type="Proteomes" id="UP000237105"/>
    </source>
</evidence>
<evidence type="ECO:0000313" key="4">
    <source>
        <dbReference type="EMBL" id="PON37113.1"/>
    </source>
</evidence>
<dbReference type="EMBL" id="JXTB01000542">
    <property type="protein sequence ID" value="PON37113.1"/>
    <property type="molecule type" value="Genomic_DNA"/>
</dbReference>
<feature type="signal peptide" evidence="2">
    <location>
        <begin position="1"/>
        <end position="24"/>
    </location>
</feature>
<dbReference type="GO" id="GO:0005507">
    <property type="term" value="F:copper ion binding"/>
    <property type="evidence" value="ECO:0007669"/>
    <property type="project" value="InterPro"/>
</dbReference>
<dbReference type="InterPro" id="IPR045087">
    <property type="entry name" value="Cu-oxidase_fam"/>
</dbReference>
<dbReference type="STRING" id="3476.A0A2P5AKP7"/>
<proteinExistence type="inferred from homology"/>
<dbReference type="PANTHER" id="PTHR11709">
    <property type="entry name" value="MULTI-COPPER OXIDASE"/>
    <property type="match status" value="1"/>
</dbReference>
<dbReference type="Proteomes" id="UP000237105">
    <property type="component" value="Unassembled WGS sequence"/>
</dbReference>
<dbReference type="InterPro" id="IPR008972">
    <property type="entry name" value="Cupredoxin"/>
</dbReference>
<dbReference type="Pfam" id="PF07732">
    <property type="entry name" value="Cu-oxidase_3"/>
    <property type="match status" value="1"/>
</dbReference>